<dbReference type="Gene3D" id="3.10.10.10">
    <property type="entry name" value="HIV Type 1 Reverse Transcriptase, subunit A, domain 1"/>
    <property type="match status" value="1"/>
</dbReference>
<name>Q4T0G1_TETNG</name>
<organism evidence="4">
    <name type="scientific">Tetraodon nigroviridis</name>
    <name type="common">Spotted green pufferfish</name>
    <name type="synonym">Chelonodon nigroviridis</name>
    <dbReference type="NCBI Taxonomy" id="99883"/>
    <lineage>
        <taxon>Eukaryota</taxon>
        <taxon>Metazoa</taxon>
        <taxon>Chordata</taxon>
        <taxon>Craniata</taxon>
        <taxon>Vertebrata</taxon>
        <taxon>Euteleostomi</taxon>
        <taxon>Actinopterygii</taxon>
        <taxon>Neopterygii</taxon>
        <taxon>Teleostei</taxon>
        <taxon>Neoteleostei</taxon>
        <taxon>Acanthomorphata</taxon>
        <taxon>Eupercaria</taxon>
        <taxon>Tetraodontiformes</taxon>
        <taxon>Tetradontoidea</taxon>
        <taxon>Tetraodontidae</taxon>
        <taxon>Tetraodon</taxon>
    </lineage>
</organism>
<dbReference type="InterPro" id="IPR001969">
    <property type="entry name" value="Aspartic_peptidase_AS"/>
</dbReference>
<comment type="caution">
    <text evidence="4">The sequence shown here is derived from an EMBL/GenBank/DDBJ whole genome shotgun (WGS) entry which is preliminary data.</text>
</comment>
<dbReference type="PANTHER" id="PTHR33064:SF37">
    <property type="entry name" value="RIBONUCLEASE H"/>
    <property type="match status" value="1"/>
</dbReference>
<dbReference type="OrthoDB" id="8947436at2759"/>
<evidence type="ECO:0000256" key="2">
    <source>
        <dbReference type="SAM" id="MobiDB-lite"/>
    </source>
</evidence>
<reference evidence="4" key="1">
    <citation type="journal article" date="2004" name="Nature">
        <title>Genome duplication in the teleost fish Tetraodon nigroviridis reveals the early vertebrate proto-karyotype.</title>
        <authorList>
            <person name="Jaillon O."/>
            <person name="Aury J.-M."/>
            <person name="Brunet F."/>
            <person name="Petit J.-L."/>
            <person name="Stange-Thomann N."/>
            <person name="Mauceli E."/>
            <person name="Bouneau L."/>
            <person name="Fischer C."/>
            <person name="Ozouf-Costaz C."/>
            <person name="Bernot A."/>
            <person name="Nicaud S."/>
            <person name="Jaffe D."/>
            <person name="Fisher S."/>
            <person name="Lutfalla G."/>
            <person name="Dossat C."/>
            <person name="Segurens B."/>
            <person name="Dasilva C."/>
            <person name="Salanoubat M."/>
            <person name="Levy M."/>
            <person name="Boudet N."/>
            <person name="Castellano S."/>
            <person name="Anthouard V."/>
            <person name="Jubin C."/>
            <person name="Castelli V."/>
            <person name="Katinka M."/>
            <person name="Vacherie B."/>
            <person name="Biemont C."/>
            <person name="Skalli Z."/>
            <person name="Cattolico L."/>
            <person name="Poulain J."/>
            <person name="De Berardinis V."/>
            <person name="Cruaud C."/>
            <person name="Duprat S."/>
            <person name="Brottier P."/>
            <person name="Coutanceau J.-P."/>
            <person name="Gouzy J."/>
            <person name="Parra G."/>
            <person name="Lardier G."/>
            <person name="Chapple C."/>
            <person name="McKernan K.J."/>
            <person name="McEwan P."/>
            <person name="Bosak S."/>
            <person name="Kellis M."/>
            <person name="Volff J.-N."/>
            <person name="Guigo R."/>
            <person name="Zody M.C."/>
            <person name="Mesirov J."/>
            <person name="Lindblad-Toh K."/>
            <person name="Birren B."/>
            <person name="Nusbaum C."/>
            <person name="Kahn D."/>
            <person name="Robinson-Rechavi M."/>
            <person name="Laudet V."/>
            <person name="Schachter V."/>
            <person name="Quetier F."/>
            <person name="Saurin W."/>
            <person name="Scarpelli C."/>
            <person name="Wincker P."/>
            <person name="Lander E.S."/>
            <person name="Weissenbach J."/>
            <person name="Roest Crollius H."/>
        </authorList>
    </citation>
    <scope>NUCLEOTIDE SEQUENCE [LARGE SCALE GENOMIC DNA]</scope>
</reference>
<dbReference type="KEGG" id="tng:GSTEN00009362G001"/>
<protein>
    <submittedName>
        <fullName evidence="4">(spotted green pufferfish) hypothetical protein</fullName>
    </submittedName>
</protein>
<dbReference type="InterPro" id="IPR043502">
    <property type="entry name" value="DNA/RNA_pol_sf"/>
</dbReference>
<feature type="non-terminal residue" evidence="4">
    <location>
        <position position="1"/>
    </location>
</feature>
<sequence>YLLETLQTVSALVDTGAEATLVHGNPSKFKGPLVPLTGIGGQMVCGKMVTLPLKIGQMPIRPYSVIVTPLKEWILGMDVLAGMTLYLKQGKFVLGDGGVRIRAILVGKVKMPPFPIPPAEKVVHQKQYRIPGGHDDIGKTIKEYVEAGVLRSTTMQWNNPIWPVKKPDGSWRMTVDYRELNKHTPPLTSAVPDAIPIVEQVQHHPGTWYGVFDLANAFFTIPIPRDRRTDGVWENGYLTPKNRTNAHPTIFGHCNPSERMDPGNGCASWHDLVSEAGKVCVGRWRREDPRHIGRKGEDAPLSYSHGGEGGTSKAVPHPGRT</sequence>
<proteinExistence type="predicted"/>
<reference evidence="4" key="2">
    <citation type="submission" date="2004-02" db="EMBL/GenBank/DDBJ databases">
        <authorList>
            <consortium name="Genoscope"/>
            <consortium name="Whitehead Institute Centre for Genome Research"/>
        </authorList>
    </citation>
    <scope>NUCLEOTIDE SEQUENCE</scope>
</reference>
<accession>Q4T0G1</accession>
<dbReference type="Gene3D" id="2.40.70.10">
    <property type="entry name" value="Acid Proteases"/>
    <property type="match status" value="1"/>
</dbReference>
<dbReference type="SUPFAM" id="SSF56672">
    <property type="entry name" value="DNA/RNA polymerases"/>
    <property type="match status" value="1"/>
</dbReference>
<dbReference type="PROSITE" id="PS50175">
    <property type="entry name" value="ASP_PROT_RETROV"/>
    <property type="match status" value="1"/>
</dbReference>
<dbReference type="AlphaFoldDB" id="Q4T0G1"/>
<dbReference type="InterPro" id="IPR001995">
    <property type="entry name" value="Peptidase_A2_cat"/>
</dbReference>
<dbReference type="GO" id="GO:0004190">
    <property type="term" value="F:aspartic-type endopeptidase activity"/>
    <property type="evidence" value="ECO:0007669"/>
    <property type="project" value="InterPro"/>
</dbReference>
<dbReference type="SUPFAM" id="SSF50630">
    <property type="entry name" value="Acid proteases"/>
    <property type="match status" value="1"/>
</dbReference>
<keyword evidence="1" id="KW-0378">Hydrolase</keyword>
<dbReference type="PANTHER" id="PTHR33064">
    <property type="entry name" value="POL PROTEIN"/>
    <property type="match status" value="1"/>
</dbReference>
<dbReference type="PROSITE" id="PS00141">
    <property type="entry name" value="ASP_PROTEASE"/>
    <property type="match status" value="1"/>
</dbReference>
<dbReference type="InterPro" id="IPR021109">
    <property type="entry name" value="Peptidase_aspartic_dom_sf"/>
</dbReference>
<gene>
    <name evidence="4" type="ORF">GSTENG00009362001</name>
</gene>
<feature type="domain" description="Peptidase A2" evidence="3">
    <location>
        <begin position="9"/>
        <end position="79"/>
    </location>
</feature>
<evidence type="ECO:0000259" key="3">
    <source>
        <dbReference type="PROSITE" id="PS50175"/>
    </source>
</evidence>
<dbReference type="GO" id="GO:0006508">
    <property type="term" value="P:proteolysis"/>
    <property type="evidence" value="ECO:0007669"/>
    <property type="project" value="InterPro"/>
</dbReference>
<evidence type="ECO:0000313" key="4">
    <source>
        <dbReference type="EMBL" id="CAF93621.1"/>
    </source>
</evidence>
<dbReference type="InterPro" id="IPR051320">
    <property type="entry name" value="Viral_Replic_Matur_Polypro"/>
</dbReference>
<dbReference type="EMBL" id="CAAE01011154">
    <property type="protein sequence ID" value="CAF93621.1"/>
    <property type="molecule type" value="Genomic_DNA"/>
</dbReference>
<feature type="region of interest" description="Disordered" evidence="2">
    <location>
        <begin position="290"/>
        <end position="321"/>
    </location>
</feature>
<evidence type="ECO:0000256" key="1">
    <source>
        <dbReference type="ARBA" id="ARBA00022801"/>
    </source>
</evidence>